<dbReference type="SMR" id="A2DNM0"/>
<dbReference type="PROSITE" id="PS50018">
    <property type="entry name" value="RAS_GTPASE_ACTIV_2"/>
    <property type="match status" value="1"/>
</dbReference>
<feature type="compositionally biased region" description="Basic and acidic residues" evidence="1">
    <location>
        <begin position="631"/>
        <end position="675"/>
    </location>
</feature>
<feature type="region of interest" description="Disordered" evidence="1">
    <location>
        <begin position="606"/>
        <end position="695"/>
    </location>
</feature>
<reference evidence="3" key="2">
    <citation type="journal article" date="2007" name="Science">
        <title>Draft genome sequence of the sexually transmitted pathogen Trichomonas vaginalis.</title>
        <authorList>
            <person name="Carlton J.M."/>
            <person name="Hirt R.P."/>
            <person name="Silva J.C."/>
            <person name="Delcher A.L."/>
            <person name="Schatz M."/>
            <person name="Zhao Q."/>
            <person name="Wortman J.R."/>
            <person name="Bidwell S.L."/>
            <person name="Alsmark U.C.M."/>
            <person name="Besteiro S."/>
            <person name="Sicheritz-Ponten T."/>
            <person name="Noel C.J."/>
            <person name="Dacks J.B."/>
            <person name="Foster P.G."/>
            <person name="Simillion C."/>
            <person name="Van de Peer Y."/>
            <person name="Miranda-Saavedra D."/>
            <person name="Barton G.J."/>
            <person name="Westrop G.D."/>
            <person name="Mueller S."/>
            <person name="Dessi D."/>
            <person name="Fiori P.L."/>
            <person name="Ren Q."/>
            <person name="Paulsen I."/>
            <person name="Zhang H."/>
            <person name="Bastida-Corcuera F.D."/>
            <person name="Simoes-Barbosa A."/>
            <person name="Brown M.T."/>
            <person name="Hayes R.D."/>
            <person name="Mukherjee M."/>
            <person name="Okumura C.Y."/>
            <person name="Schneider R."/>
            <person name="Smith A.J."/>
            <person name="Vanacova S."/>
            <person name="Villalvazo M."/>
            <person name="Haas B.J."/>
            <person name="Pertea M."/>
            <person name="Feldblyum T.V."/>
            <person name="Utterback T.R."/>
            <person name="Shu C.L."/>
            <person name="Osoegawa K."/>
            <person name="de Jong P.J."/>
            <person name="Hrdy I."/>
            <person name="Horvathova L."/>
            <person name="Zubacova Z."/>
            <person name="Dolezal P."/>
            <person name="Malik S.B."/>
            <person name="Logsdon J.M. Jr."/>
            <person name="Henze K."/>
            <person name="Gupta A."/>
            <person name="Wang C.C."/>
            <person name="Dunne R.L."/>
            <person name="Upcroft J.A."/>
            <person name="Upcroft P."/>
            <person name="White O."/>
            <person name="Salzberg S.L."/>
            <person name="Tang P."/>
            <person name="Chiu C.-H."/>
            <person name="Lee Y.-S."/>
            <person name="Embley T.M."/>
            <person name="Coombs G.H."/>
            <person name="Mottram J.C."/>
            <person name="Tachezy J."/>
            <person name="Fraser-Liggett C.M."/>
            <person name="Johnson P.J."/>
        </authorList>
    </citation>
    <scope>NUCLEOTIDE SEQUENCE [LARGE SCALE GENOMIC DNA]</scope>
    <source>
        <strain evidence="3">G3</strain>
    </source>
</reference>
<name>A2DNM0_TRIV3</name>
<dbReference type="Proteomes" id="UP000001542">
    <property type="component" value="Unassembled WGS sequence"/>
</dbReference>
<dbReference type="InterPro" id="IPR001936">
    <property type="entry name" value="RasGAP_dom"/>
</dbReference>
<evidence type="ECO:0000313" key="4">
    <source>
        <dbReference type="Proteomes" id="UP000001542"/>
    </source>
</evidence>
<keyword evidence="4" id="KW-1185">Reference proteome</keyword>
<protein>
    <recommendedName>
        <fullName evidence="2">Ras-GAP domain-containing protein</fullName>
    </recommendedName>
</protein>
<evidence type="ECO:0000313" key="3">
    <source>
        <dbReference type="EMBL" id="EAY18023.1"/>
    </source>
</evidence>
<dbReference type="PANTHER" id="PTHR36812">
    <property type="entry name" value="NEUROFILAMENT TRIPLET M PROTEIN-LIKE PROTEIN"/>
    <property type="match status" value="1"/>
</dbReference>
<feature type="compositionally biased region" description="Basic and acidic residues" evidence="1">
    <location>
        <begin position="682"/>
        <end position="695"/>
    </location>
</feature>
<dbReference type="VEuPathDB" id="TrichDB:TVAG_113670"/>
<dbReference type="EMBL" id="DS113223">
    <property type="protein sequence ID" value="EAY18023.1"/>
    <property type="molecule type" value="Genomic_DNA"/>
</dbReference>
<dbReference type="KEGG" id="tva:5463527"/>
<proteinExistence type="predicted"/>
<feature type="region of interest" description="Disordered" evidence="1">
    <location>
        <begin position="1"/>
        <end position="32"/>
    </location>
</feature>
<feature type="domain" description="Ras-GAP" evidence="2">
    <location>
        <begin position="313"/>
        <end position="469"/>
    </location>
</feature>
<gene>
    <name evidence="3" type="ORF">TVAG_113670</name>
</gene>
<dbReference type="SUPFAM" id="SSF48350">
    <property type="entry name" value="GTPase activation domain, GAP"/>
    <property type="match status" value="1"/>
</dbReference>
<reference evidence="3" key="1">
    <citation type="submission" date="2006-10" db="EMBL/GenBank/DDBJ databases">
        <authorList>
            <person name="Amadeo P."/>
            <person name="Zhao Q."/>
            <person name="Wortman J."/>
            <person name="Fraser-Liggett C."/>
            <person name="Carlton J."/>
        </authorList>
    </citation>
    <scope>NUCLEOTIDE SEQUENCE</scope>
    <source>
        <strain evidence="3">G3</strain>
    </source>
</reference>
<dbReference type="Gene3D" id="1.10.506.10">
    <property type="entry name" value="GTPase Activation - p120gap, domain 1"/>
    <property type="match status" value="1"/>
</dbReference>
<feature type="compositionally biased region" description="Basic and acidic residues" evidence="1">
    <location>
        <begin position="606"/>
        <end position="624"/>
    </location>
</feature>
<evidence type="ECO:0000259" key="2">
    <source>
        <dbReference type="PROSITE" id="PS50018"/>
    </source>
</evidence>
<dbReference type="AlphaFoldDB" id="A2DNM0"/>
<accession>A2DNM0</accession>
<dbReference type="VEuPathDB" id="TrichDB:TVAGG3_0608380"/>
<sequence>MSSKHHSKTKKEAASAPKAEAKPTAPAIVDPTIQPSQVSINSVDQPVIDYKRFVKSQKEAIENDSLEALGLFQESPALVAGRVVLEVIDNPSFDEMAASSSPAVTDFLQFLRTKVPNKAMNTIATTYLPCIPKPHLYMEAFVHLLLRMANESSDPTKFMRWLCMNFPPTKWAKKQTSTNTKLLAMGLCSVENHGNKALWIALDNDSIIHVYKQVGEEIEAIIEEKCTRFNVEDKKVAAYGISGDVLLRFIPIDSKLTQAWAVSFDKKHASFPMFMTSFDKAIPPLIMKAYNDAITAHDGHMVRAFLGKDVCNNHPMLAKSLLTLFMHDQSVHTLLATIIGSSFAKPKIDITFLLSSVPFIPHLYKAFIQRFATNYVTDFLRKLIVYIDSSDDLNIEKMDMVNAEKAEKVFFTSLKYIMDTSSLFSNEIRHLVSYIRYFSAIRFNKMSFTYFNIADFIGIRFICGVLENPTQYIPDLTLSKPDNVCGICRLLRIAFKLGQMCGPYEKFASWNNRLNNHVYPKLMHFMYSIGDMGKREPKYEIPSDQEFAEALNFLMKELAEKHKPFMKELDLIKKSSIPYPGLLGFNFATALCRYFEHFYDNAVVEEPKHEEEKKEEHEEQKDEEYSYSSSESEKKEKEDEKEEEKHDENVENHEEEKKEEENHDSEKKEEEKNEEEKNDEAEEKKEDNVKSENDI</sequence>
<organism evidence="3 4">
    <name type="scientific">Trichomonas vaginalis (strain ATCC PRA-98 / G3)</name>
    <dbReference type="NCBI Taxonomy" id="412133"/>
    <lineage>
        <taxon>Eukaryota</taxon>
        <taxon>Metamonada</taxon>
        <taxon>Parabasalia</taxon>
        <taxon>Trichomonadida</taxon>
        <taxon>Trichomonadidae</taxon>
        <taxon>Trichomonas</taxon>
    </lineage>
</organism>
<evidence type="ECO:0000256" key="1">
    <source>
        <dbReference type="SAM" id="MobiDB-lite"/>
    </source>
</evidence>
<dbReference type="InterPro" id="IPR008936">
    <property type="entry name" value="Rho_GTPase_activation_prot"/>
</dbReference>
<dbReference type="PANTHER" id="PTHR36812:SF9">
    <property type="entry name" value="MYB-LIKE PROTEIN X ISOFORM X1"/>
    <property type="match status" value="1"/>
</dbReference>
<feature type="compositionally biased region" description="Low complexity" evidence="1">
    <location>
        <begin position="14"/>
        <end position="27"/>
    </location>
</feature>
<dbReference type="InParanoid" id="A2DNM0"/>
<dbReference type="RefSeq" id="XP_001579009.1">
    <property type="nucleotide sequence ID" value="XM_001578959.1"/>
</dbReference>